<reference evidence="2 3" key="1">
    <citation type="submission" date="2016-10" db="EMBL/GenBank/DDBJ databases">
        <authorList>
            <person name="de Groot N.N."/>
        </authorList>
    </citation>
    <scope>NUCLEOTIDE SEQUENCE [LARGE SCALE GENOMIC DNA]</scope>
    <source>
        <strain evidence="2 3">DSM 29439</strain>
    </source>
</reference>
<dbReference type="STRING" id="1173584.SAMN05444851_2188"/>
<dbReference type="EMBL" id="FOJB01000001">
    <property type="protein sequence ID" value="SEW21453.1"/>
    <property type="molecule type" value="Genomic_DNA"/>
</dbReference>
<dbReference type="RefSeq" id="WP_091430577.1">
    <property type="nucleotide sequence ID" value="NZ_FOJB01000001.1"/>
</dbReference>
<dbReference type="OrthoDB" id="7709182at2"/>
<keyword evidence="1" id="KW-0732">Signal</keyword>
<evidence type="ECO:0000256" key="1">
    <source>
        <dbReference type="SAM" id="SignalP"/>
    </source>
</evidence>
<accession>A0A1I0Q3U8</accession>
<proteinExistence type="predicted"/>
<dbReference type="Proteomes" id="UP000199650">
    <property type="component" value="Unassembled WGS sequence"/>
</dbReference>
<dbReference type="AlphaFoldDB" id="A0A1I0Q3U8"/>
<feature type="signal peptide" evidence="1">
    <location>
        <begin position="1"/>
        <end position="22"/>
    </location>
</feature>
<name>A0A1I0Q3U8_9RHOB</name>
<feature type="chain" id="PRO_5011606043" evidence="1">
    <location>
        <begin position="23"/>
        <end position="125"/>
    </location>
</feature>
<organism evidence="2 3">
    <name type="scientific">Aliiroseovarius sediminilitoris</name>
    <dbReference type="NCBI Taxonomy" id="1173584"/>
    <lineage>
        <taxon>Bacteria</taxon>
        <taxon>Pseudomonadati</taxon>
        <taxon>Pseudomonadota</taxon>
        <taxon>Alphaproteobacteria</taxon>
        <taxon>Rhodobacterales</taxon>
        <taxon>Paracoccaceae</taxon>
        <taxon>Aliiroseovarius</taxon>
    </lineage>
</organism>
<evidence type="ECO:0000313" key="3">
    <source>
        <dbReference type="Proteomes" id="UP000199650"/>
    </source>
</evidence>
<protein>
    <submittedName>
        <fullName evidence="2">Uncharacterized protein</fullName>
    </submittedName>
</protein>
<evidence type="ECO:0000313" key="2">
    <source>
        <dbReference type="EMBL" id="SEW21453.1"/>
    </source>
</evidence>
<sequence length="125" mass="13727">MTIFLRYVFGAIALLVASPSLAEGWKTRPGDTRMEQADLSSTVSGQTLTFYDGATAVFNRDGTYSYTYGGSGTWLGEYKIGTDSTACVVFVTGVSRCDLYVMNNDQLVLITKNDLRFPIQSITEH</sequence>
<keyword evidence="3" id="KW-1185">Reference proteome</keyword>
<gene>
    <name evidence="2" type="ORF">SAMN05444851_2188</name>
</gene>